<feature type="domain" description="Secretion system C-terminal sorting" evidence="1">
    <location>
        <begin position="160"/>
        <end position="234"/>
    </location>
</feature>
<dbReference type="Pfam" id="PF18962">
    <property type="entry name" value="Por_Secre_tail"/>
    <property type="match status" value="1"/>
</dbReference>
<dbReference type="Gene3D" id="2.60.40.3080">
    <property type="match status" value="1"/>
</dbReference>
<sequence length="236" mass="26104">MEQTSKLNSSKHHFFGGSGDGWGKFKNIANLNTIYLGGNGDGWSSVVRPLGTLPVTLLYFTAIKQNKNNALLQWKTSQEINSAFFDVERSADAIIFNKIGTVAAAGNTTTPTAYSIIDYSPNKGSNYYRLKQVDVNGRISYSPTKVLLFDVDNIDFVKYYPNPTKDIVNISFTNAAANEALVINIINEMGVLVHQYKTTYNSNNTIQLNLSAFAKGVYFMQLKSATINSTKKIVLQ</sequence>
<accession>A0ABV8QPL1</accession>
<evidence type="ECO:0000313" key="3">
    <source>
        <dbReference type="Proteomes" id="UP001595907"/>
    </source>
</evidence>
<evidence type="ECO:0000313" key="2">
    <source>
        <dbReference type="EMBL" id="MFC4261580.1"/>
    </source>
</evidence>
<proteinExistence type="predicted"/>
<keyword evidence="3" id="KW-1185">Reference proteome</keyword>
<dbReference type="NCBIfam" id="TIGR04183">
    <property type="entry name" value="Por_Secre_tail"/>
    <property type="match status" value="1"/>
</dbReference>
<comment type="caution">
    <text evidence="2">The sequence shown here is derived from an EMBL/GenBank/DDBJ whole genome shotgun (WGS) entry which is preliminary data.</text>
</comment>
<evidence type="ECO:0000259" key="1">
    <source>
        <dbReference type="Pfam" id="PF18962"/>
    </source>
</evidence>
<protein>
    <submittedName>
        <fullName evidence="2">T9SS type A sorting domain-containing protein</fullName>
    </submittedName>
</protein>
<name>A0ABV8QPL1_9BACT</name>
<gene>
    <name evidence="2" type="ORF">ACFOWM_01700</name>
</gene>
<organism evidence="2 3">
    <name type="scientific">Ferruginibacter yonginensis</name>
    <dbReference type="NCBI Taxonomy" id="1310416"/>
    <lineage>
        <taxon>Bacteria</taxon>
        <taxon>Pseudomonadati</taxon>
        <taxon>Bacteroidota</taxon>
        <taxon>Chitinophagia</taxon>
        <taxon>Chitinophagales</taxon>
        <taxon>Chitinophagaceae</taxon>
        <taxon>Ferruginibacter</taxon>
    </lineage>
</organism>
<dbReference type="RefSeq" id="WP_379706187.1">
    <property type="nucleotide sequence ID" value="NZ_JBHSCZ010000001.1"/>
</dbReference>
<reference evidence="3" key="1">
    <citation type="journal article" date="2019" name="Int. J. Syst. Evol. Microbiol.">
        <title>The Global Catalogue of Microorganisms (GCM) 10K type strain sequencing project: providing services to taxonomists for standard genome sequencing and annotation.</title>
        <authorList>
            <consortium name="The Broad Institute Genomics Platform"/>
            <consortium name="The Broad Institute Genome Sequencing Center for Infectious Disease"/>
            <person name="Wu L."/>
            <person name="Ma J."/>
        </authorList>
    </citation>
    <scope>NUCLEOTIDE SEQUENCE [LARGE SCALE GENOMIC DNA]</scope>
    <source>
        <strain evidence="3">CECT 8289</strain>
    </source>
</reference>
<dbReference type="EMBL" id="JBHSCZ010000001">
    <property type="protein sequence ID" value="MFC4261580.1"/>
    <property type="molecule type" value="Genomic_DNA"/>
</dbReference>
<dbReference type="Proteomes" id="UP001595907">
    <property type="component" value="Unassembled WGS sequence"/>
</dbReference>
<dbReference type="InterPro" id="IPR026444">
    <property type="entry name" value="Secre_tail"/>
</dbReference>